<feature type="region of interest" description="Disordered" evidence="1">
    <location>
        <begin position="28"/>
        <end position="60"/>
    </location>
</feature>
<dbReference type="Proteomes" id="UP001153269">
    <property type="component" value="Unassembled WGS sequence"/>
</dbReference>
<organism evidence="2 3">
    <name type="scientific">Pleuronectes platessa</name>
    <name type="common">European plaice</name>
    <dbReference type="NCBI Taxonomy" id="8262"/>
    <lineage>
        <taxon>Eukaryota</taxon>
        <taxon>Metazoa</taxon>
        <taxon>Chordata</taxon>
        <taxon>Craniata</taxon>
        <taxon>Vertebrata</taxon>
        <taxon>Euteleostomi</taxon>
        <taxon>Actinopterygii</taxon>
        <taxon>Neopterygii</taxon>
        <taxon>Teleostei</taxon>
        <taxon>Neoteleostei</taxon>
        <taxon>Acanthomorphata</taxon>
        <taxon>Carangaria</taxon>
        <taxon>Pleuronectiformes</taxon>
        <taxon>Pleuronectoidei</taxon>
        <taxon>Pleuronectidae</taxon>
        <taxon>Pleuronectes</taxon>
    </lineage>
</organism>
<proteinExistence type="predicted"/>
<sequence length="132" mass="14573">MAKEDRKIRTPREIQSMALTVQTSAKTHVASDSVGGSYDQCGRSGENDQEVPPKVVGNPSKLHFTESMLKLRDTIETQCTGRQGLGTSHFQQYGKADTKQRRAMIQKKCSGPGHRLYIGPRSRGSDPAHSLF</sequence>
<keyword evidence="3" id="KW-1185">Reference proteome</keyword>
<reference evidence="2" key="1">
    <citation type="submission" date="2020-03" db="EMBL/GenBank/DDBJ databases">
        <authorList>
            <person name="Weist P."/>
        </authorList>
    </citation>
    <scope>NUCLEOTIDE SEQUENCE</scope>
</reference>
<dbReference type="AlphaFoldDB" id="A0A9N7TKF6"/>
<name>A0A9N7TKF6_PLEPL</name>
<evidence type="ECO:0000313" key="3">
    <source>
        <dbReference type="Proteomes" id="UP001153269"/>
    </source>
</evidence>
<dbReference type="EMBL" id="CADEAL010000062">
    <property type="protein sequence ID" value="CAB1413619.1"/>
    <property type="molecule type" value="Genomic_DNA"/>
</dbReference>
<evidence type="ECO:0000256" key="1">
    <source>
        <dbReference type="SAM" id="MobiDB-lite"/>
    </source>
</evidence>
<accession>A0A9N7TKF6</accession>
<comment type="caution">
    <text evidence="2">The sequence shown here is derived from an EMBL/GenBank/DDBJ whole genome shotgun (WGS) entry which is preliminary data.</text>
</comment>
<gene>
    <name evidence="2" type="ORF">PLEPLA_LOCUS1319</name>
</gene>
<evidence type="ECO:0000313" key="2">
    <source>
        <dbReference type="EMBL" id="CAB1413619.1"/>
    </source>
</evidence>
<protein>
    <submittedName>
        <fullName evidence="2">Uncharacterized protein</fullName>
    </submittedName>
</protein>